<dbReference type="Gene3D" id="3.60.15.10">
    <property type="entry name" value="Ribonuclease Z/Hydroxyacylglutathione hydrolase-like"/>
    <property type="match status" value="1"/>
</dbReference>
<sequence>MPNRLKGRFFYAMMPASGSEVVFEQPRTFQTVMRKRIAFFSLCSLLLLTACANSNLYFDPKKPHHRPNGFVNSNANLPIGKIPWYEILWRRMRGDFKPLTDPESGYAAFANQWSTTVNSRLIMQRHDTPALTWLGHAGMLLQVGGRNILIDPQLSEFAGPASWLAAKRRVPAPLTVEQLPEIDLVLISHNHYDHLDRATVEKLAARQKLRWLVPLGVKAWFDDEGIAGAEEMDWWDSKTDGKLTIHFTPAQHWSKRTPFDTNASLWGGFTIEWRPAGSSEAWRFLYTGDTGYSNDFAEIRRRLGPVDFLAVPIGAYLPRDFMQPQHINPDEAVRIALDVEARQGLGVHWGTFELTQEAFDQPPKDLQAALRAHKLPPDRILLFKHGESRQIVPVAGKAAH</sequence>
<dbReference type="GO" id="GO:0005737">
    <property type="term" value="C:cytoplasm"/>
    <property type="evidence" value="ECO:0007669"/>
    <property type="project" value="TreeGrafter"/>
</dbReference>
<dbReference type="PANTHER" id="PTHR15032:SF4">
    <property type="entry name" value="N-ACYL-PHOSPHATIDYLETHANOLAMINE-HYDROLYZING PHOSPHOLIPASE D"/>
    <property type="match status" value="1"/>
</dbReference>
<dbReference type="InterPro" id="IPR001279">
    <property type="entry name" value="Metallo-B-lactamas"/>
</dbReference>
<feature type="domain" description="Metallo-beta-lactamase" evidence="1">
    <location>
        <begin position="146"/>
        <end position="349"/>
    </location>
</feature>
<reference evidence="2 3" key="1">
    <citation type="submission" date="2019-03" db="EMBL/GenBank/DDBJ databases">
        <title>Genomic Encyclopedia of Type Strains, Phase IV (KMG-IV): sequencing the most valuable type-strain genomes for metagenomic binning, comparative biology and taxonomic classification.</title>
        <authorList>
            <person name="Goeker M."/>
        </authorList>
    </citation>
    <scope>NUCLEOTIDE SEQUENCE [LARGE SCALE GENOMIC DNA]</scope>
    <source>
        <strain evidence="2 3">DSM 7445</strain>
    </source>
</reference>
<keyword evidence="3" id="KW-1185">Reference proteome</keyword>
<evidence type="ECO:0000313" key="2">
    <source>
        <dbReference type="EMBL" id="TCS33280.1"/>
    </source>
</evidence>
<dbReference type="EMBL" id="SLZQ01000017">
    <property type="protein sequence ID" value="TCS33280.1"/>
    <property type="molecule type" value="Genomic_DNA"/>
</dbReference>
<dbReference type="InterPro" id="IPR036866">
    <property type="entry name" value="RibonucZ/Hydroxyglut_hydro"/>
</dbReference>
<protein>
    <submittedName>
        <fullName evidence="2">L-ascorbate metabolism protein UlaG (Beta-lactamase superfamily)</fullName>
    </submittedName>
</protein>
<dbReference type="Proteomes" id="UP000295382">
    <property type="component" value="Unassembled WGS sequence"/>
</dbReference>
<organism evidence="2 3">
    <name type="scientific">Paucimonas lemoignei</name>
    <name type="common">Pseudomonas lemoignei</name>
    <dbReference type="NCBI Taxonomy" id="29443"/>
    <lineage>
        <taxon>Bacteria</taxon>
        <taxon>Pseudomonadati</taxon>
        <taxon>Pseudomonadota</taxon>
        <taxon>Betaproteobacteria</taxon>
        <taxon>Burkholderiales</taxon>
        <taxon>Burkholderiaceae</taxon>
        <taxon>Paucimonas</taxon>
    </lineage>
</organism>
<name>A0A4R3HPC2_PAULE</name>
<evidence type="ECO:0000313" key="3">
    <source>
        <dbReference type="Proteomes" id="UP000295382"/>
    </source>
</evidence>
<dbReference type="AlphaFoldDB" id="A0A4R3HPC2"/>
<dbReference type="PANTHER" id="PTHR15032">
    <property type="entry name" value="N-ACYL-PHOSPHATIDYLETHANOLAMINE-HYDROLYZING PHOSPHOLIPASE D"/>
    <property type="match status" value="1"/>
</dbReference>
<comment type="caution">
    <text evidence="2">The sequence shown here is derived from an EMBL/GenBank/DDBJ whole genome shotgun (WGS) entry which is preliminary data.</text>
</comment>
<gene>
    <name evidence="2" type="ORF">EDC30_11733</name>
</gene>
<accession>A0A4R3HPC2</accession>
<dbReference type="Pfam" id="PF12706">
    <property type="entry name" value="Lactamase_B_2"/>
    <property type="match status" value="1"/>
</dbReference>
<proteinExistence type="predicted"/>
<evidence type="ECO:0000259" key="1">
    <source>
        <dbReference type="Pfam" id="PF12706"/>
    </source>
</evidence>
<dbReference type="SUPFAM" id="SSF56281">
    <property type="entry name" value="Metallo-hydrolase/oxidoreductase"/>
    <property type="match status" value="1"/>
</dbReference>